<dbReference type="GO" id="GO:0006313">
    <property type="term" value="P:DNA transposition"/>
    <property type="evidence" value="ECO:0007669"/>
    <property type="project" value="InterPro"/>
</dbReference>
<dbReference type="NCBIfam" id="NF033563">
    <property type="entry name" value="transpos_IS30"/>
    <property type="match status" value="1"/>
</dbReference>
<dbReference type="GO" id="GO:0004803">
    <property type="term" value="F:transposase activity"/>
    <property type="evidence" value="ECO:0007669"/>
    <property type="project" value="InterPro"/>
</dbReference>
<gene>
    <name evidence="8" type="primary">tnp7109-55_2</name>
    <name evidence="7" type="synonym">tnp7109-55_1</name>
    <name evidence="7" type="ORF">NCTC10288_01462</name>
    <name evidence="8" type="ORF">NCTC10288_02342</name>
</gene>
<evidence type="ECO:0000256" key="3">
    <source>
        <dbReference type="ARBA" id="ARBA00022578"/>
    </source>
</evidence>
<evidence type="ECO:0000313" key="8">
    <source>
        <dbReference type="EMBL" id="SQI01018.1"/>
    </source>
</evidence>
<dbReference type="EMBL" id="LS483460">
    <property type="protein sequence ID" value="SQI00155.1"/>
    <property type="molecule type" value="Genomic_DNA"/>
</dbReference>
<feature type="domain" description="Integrase catalytic" evidence="6">
    <location>
        <begin position="273"/>
        <end position="436"/>
    </location>
</feature>
<sequence>MYRIGIELGLWQRNPHGRRASATSRRCEYLMLRSGAMSRKDAAKAVGINPREALDIDKGVTKLNGVGRVPFVPDGPDTELYKRLMQVLPYVDGRQAVPVEVIPQHAIDKRISPRYLSVEERELIADLYRQGLGVRAIARHLGRSPGTISKEMTRNRDELGLYLPHAAHRKSVLRRFRPKPRKLDTHAALRDAVWAMLKKRYSPVQISRRLRLDFPDDDTMRVCPETIYMSLFFQAKGELKKEIAACLRQGRAVRKPRNQRIARQRFSDPMVMISERPATVNDRAVPGHWEGDLILGKGNKSAIGTLVERSTRYVMLLHLPNGHGAVEVRNALVETIQQLPAHLRGSLTWDQGSEMAGHKSFTIATDCPVYFCDPGSPWQRGSNENTNGLLRQYFPKGTDLSVHTKEDLEFVAMQLNDRPRATLGFAKPAEKMAELLSYATEN</sequence>
<comment type="function">
    <text evidence="1">Required for the transposition of the insertion element.</text>
</comment>
<dbReference type="InterPro" id="IPR051917">
    <property type="entry name" value="Transposase-Integrase"/>
</dbReference>
<dbReference type="PANTHER" id="PTHR10948:SF23">
    <property type="entry name" value="TRANSPOSASE INSI FOR INSERTION SEQUENCE ELEMENT IS30A-RELATED"/>
    <property type="match status" value="1"/>
</dbReference>
<protein>
    <submittedName>
        <fullName evidence="8">Transposase for insertion sequence</fullName>
    </submittedName>
</protein>
<evidence type="ECO:0000256" key="2">
    <source>
        <dbReference type="ARBA" id="ARBA00006363"/>
    </source>
</evidence>
<dbReference type="InterPro" id="IPR036397">
    <property type="entry name" value="RNaseH_sf"/>
</dbReference>
<organism evidence="8 9">
    <name type="scientific">Corynebacterium minutissimum</name>
    <dbReference type="NCBI Taxonomy" id="38301"/>
    <lineage>
        <taxon>Bacteria</taxon>
        <taxon>Bacillati</taxon>
        <taxon>Actinomycetota</taxon>
        <taxon>Actinomycetes</taxon>
        <taxon>Mycobacteriales</taxon>
        <taxon>Corynebacteriaceae</taxon>
        <taxon>Corynebacterium</taxon>
    </lineage>
</organism>
<dbReference type="InterPro" id="IPR001598">
    <property type="entry name" value="Transposase_IS30_CS"/>
</dbReference>
<accession>A0A2X4RPZ5</accession>
<dbReference type="GO" id="GO:0015074">
    <property type="term" value="P:DNA integration"/>
    <property type="evidence" value="ECO:0007669"/>
    <property type="project" value="InterPro"/>
</dbReference>
<dbReference type="SUPFAM" id="SSF46689">
    <property type="entry name" value="Homeodomain-like"/>
    <property type="match status" value="1"/>
</dbReference>
<keyword evidence="5" id="KW-0233">DNA recombination</keyword>
<dbReference type="GO" id="GO:0003677">
    <property type="term" value="F:DNA binding"/>
    <property type="evidence" value="ECO:0007669"/>
    <property type="project" value="UniProtKB-KW"/>
</dbReference>
<dbReference type="Pfam" id="PF13936">
    <property type="entry name" value="HTH_38"/>
    <property type="match status" value="1"/>
</dbReference>
<dbReference type="InterPro" id="IPR012337">
    <property type="entry name" value="RNaseH-like_sf"/>
</dbReference>
<keyword evidence="3" id="KW-0815">Transposition</keyword>
<name>A0A2X4RPZ5_9CORY</name>
<dbReference type="PANTHER" id="PTHR10948">
    <property type="entry name" value="TRANSPOSASE"/>
    <property type="match status" value="1"/>
</dbReference>
<dbReference type="GO" id="GO:0005829">
    <property type="term" value="C:cytosol"/>
    <property type="evidence" value="ECO:0007669"/>
    <property type="project" value="TreeGrafter"/>
</dbReference>
<reference evidence="8 9" key="1">
    <citation type="submission" date="2018-06" db="EMBL/GenBank/DDBJ databases">
        <authorList>
            <consortium name="Pathogen Informatics"/>
            <person name="Doyle S."/>
        </authorList>
    </citation>
    <scope>NUCLEOTIDE SEQUENCE [LARGE SCALE GENOMIC DNA]</scope>
    <source>
        <strain evidence="8 9">NCTC10288</strain>
    </source>
</reference>
<dbReference type="InterPro" id="IPR009057">
    <property type="entry name" value="Homeodomain-like_sf"/>
</dbReference>
<evidence type="ECO:0000256" key="1">
    <source>
        <dbReference type="ARBA" id="ARBA00002190"/>
    </source>
</evidence>
<evidence type="ECO:0000256" key="5">
    <source>
        <dbReference type="ARBA" id="ARBA00023172"/>
    </source>
</evidence>
<proteinExistence type="inferred from homology"/>
<dbReference type="KEGG" id="cmin:NCTC10288_01462"/>
<evidence type="ECO:0000259" key="6">
    <source>
        <dbReference type="PROSITE" id="PS50994"/>
    </source>
</evidence>
<dbReference type="Gene3D" id="1.10.10.60">
    <property type="entry name" value="Homeodomain-like"/>
    <property type="match status" value="1"/>
</dbReference>
<dbReference type="Gene3D" id="3.30.420.10">
    <property type="entry name" value="Ribonuclease H-like superfamily/Ribonuclease H"/>
    <property type="match status" value="1"/>
</dbReference>
<dbReference type="PROSITE" id="PS50994">
    <property type="entry name" value="INTEGRASE"/>
    <property type="match status" value="1"/>
</dbReference>
<evidence type="ECO:0000313" key="9">
    <source>
        <dbReference type="Proteomes" id="UP000249264"/>
    </source>
</evidence>
<evidence type="ECO:0000313" key="7">
    <source>
        <dbReference type="EMBL" id="SQI00155.1"/>
    </source>
</evidence>
<evidence type="ECO:0000256" key="4">
    <source>
        <dbReference type="ARBA" id="ARBA00023125"/>
    </source>
</evidence>
<dbReference type="KEGG" id="cmin:NCTC10288_02342"/>
<dbReference type="InterPro" id="IPR025246">
    <property type="entry name" value="IS30-like_HTH"/>
</dbReference>
<dbReference type="Proteomes" id="UP000249264">
    <property type="component" value="Chromosome 1"/>
</dbReference>
<keyword evidence="4" id="KW-0238">DNA-binding</keyword>
<dbReference type="SUPFAM" id="SSF53098">
    <property type="entry name" value="Ribonuclease H-like"/>
    <property type="match status" value="1"/>
</dbReference>
<comment type="similarity">
    <text evidence="2">Belongs to the transposase IS30 family.</text>
</comment>
<dbReference type="InterPro" id="IPR053392">
    <property type="entry name" value="Transposase_IS30-like"/>
</dbReference>
<dbReference type="Pfam" id="PF00665">
    <property type="entry name" value="rve"/>
    <property type="match status" value="1"/>
</dbReference>
<dbReference type="EMBL" id="LS483460">
    <property type="protein sequence ID" value="SQI01018.1"/>
    <property type="molecule type" value="Genomic_DNA"/>
</dbReference>
<dbReference type="AlphaFoldDB" id="A0A2X4RPZ5"/>
<dbReference type="InterPro" id="IPR001584">
    <property type="entry name" value="Integrase_cat-core"/>
</dbReference>
<dbReference type="PROSITE" id="PS01043">
    <property type="entry name" value="TRANSPOSASE_IS30"/>
    <property type="match status" value="1"/>
</dbReference>